<proteinExistence type="predicted"/>
<protein>
    <submittedName>
        <fullName evidence="1">Uncharacterized protein</fullName>
    </submittedName>
</protein>
<dbReference type="KEGG" id="tact:SG35_016490"/>
<name>A0AAF0C1Q4_9GAMM</name>
<evidence type="ECO:0000313" key="1">
    <source>
        <dbReference type="EMBL" id="WDD96954.1"/>
    </source>
</evidence>
<accession>A0AAF0C1Q4</accession>
<keyword evidence="2" id="KW-1185">Reference proteome</keyword>
<sequence length="60" mass="6500">MNTPPACQFLRFKTALKVKGNIPGTLNIIGSTTPYLTGPAMNQQIAYQTTFNADIGLKNN</sequence>
<reference evidence="1 2" key="2">
    <citation type="journal article" date="2022" name="Mar. Drugs">
        <title>Bioassay-Guided Fractionation Leads to the Detection of Cholic Acid Generated by the Rare Thalassomonas sp.</title>
        <authorList>
            <person name="Pheiffer F."/>
            <person name="Schneider Y.K."/>
            <person name="Hansen E.H."/>
            <person name="Andersen J.H."/>
            <person name="Isaksson J."/>
            <person name="Busche T."/>
            <person name="R C."/>
            <person name="Kalinowski J."/>
            <person name="Zyl L.V."/>
            <person name="Trindade M."/>
        </authorList>
    </citation>
    <scope>NUCLEOTIDE SEQUENCE [LARGE SCALE GENOMIC DNA]</scope>
    <source>
        <strain evidence="1 2">A5K-106</strain>
    </source>
</reference>
<gene>
    <name evidence="1" type="ORF">SG35_016490</name>
</gene>
<reference evidence="1 2" key="1">
    <citation type="journal article" date="2015" name="Genome Announc.">
        <title>Draft Genome Sequences of Marine Isolates of Thalassomonas viridans and Thalassomonas actiniarum.</title>
        <authorList>
            <person name="Olonade I."/>
            <person name="van Zyl L.J."/>
            <person name="Trindade M."/>
        </authorList>
    </citation>
    <scope>NUCLEOTIDE SEQUENCE [LARGE SCALE GENOMIC DNA]</scope>
    <source>
        <strain evidence="1 2">A5K-106</strain>
    </source>
</reference>
<dbReference type="EMBL" id="CP059735">
    <property type="protein sequence ID" value="WDD96954.1"/>
    <property type="molecule type" value="Genomic_DNA"/>
</dbReference>
<dbReference type="Proteomes" id="UP000032568">
    <property type="component" value="Chromosome"/>
</dbReference>
<dbReference type="AlphaFoldDB" id="A0AAF0C1Q4"/>
<organism evidence="1 2">
    <name type="scientific">Thalassomonas actiniarum</name>
    <dbReference type="NCBI Taxonomy" id="485447"/>
    <lineage>
        <taxon>Bacteria</taxon>
        <taxon>Pseudomonadati</taxon>
        <taxon>Pseudomonadota</taxon>
        <taxon>Gammaproteobacteria</taxon>
        <taxon>Alteromonadales</taxon>
        <taxon>Colwelliaceae</taxon>
        <taxon>Thalassomonas</taxon>
    </lineage>
</organism>
<evidence type="ECO:0000313" key="2">
    <source>
        <dbReference type="Proteomes" id="UP000032568"/>
    </source>
</evidence>